<gene>
    <name evidence="2" type="ORF">F443_21217</name>
</gene>
<evidence type="ECO:0000313" key="2">
    <source>
        <dbReference type="EMBL" id="ETI31898.1"/>
    </source>
</evidence>
<proteinExistence type="predicted"/>
<feature type="region of interest" description="Disordered" evidence="1">
    <location>
        <begin position="431"/>
        <end position="489"/>
    </location>
</feature>
<dbReference type="EMBL" id="ANIZ01003719">
    <property type="protein sequence ID" value="ETI31898.1"/>
    <property type="molecule type" value="Genomic_DNA"/>
</dbReference>
<evidence type="ECO:0000256" key="1">
    <source>
        <dbReference type="SAM" id="MobiDB-lite"/>
    </source>
</evidence>
<dbReference type="HOGENOM" id="CLU_023552_0_0_1"/>
<feature type="compositionally biased region" description="Acidic residues" evidence="1">
    <location>
        <begin position="465"/>
        <end position="475"/>
    </location>
</feature>
<dbReference type="Proteomes" id="UP000018721">
    <property type="component" value="Unassembled WGS sequence"/>
</dbReference>
<feature type="region of interest" description="Disordered" evidence="1">
    <location>
        <begin position="666"/>
        <end position="718"/>
    </location>
</feature>
<dbReference type="OrthoDB" id="77217at2759"/>
<accession>V9E047</accession>
<keyword evidence="3" id="KW-1185">Reference proteome</keyword>
<evidence type="ECO:0000313" key="3">
    <source>
        <dbReference type="Proteomes" id="UP000018721"/>
    </source>
</evidence>
<feature type="region of interest" description="Disordered" evidence="1">
    <location>
        <begin position="552"/>
        <end position="622"/>
    </location>
</feature>
<reference evidence="2 3" key="1">
    <citation type="submission" date="2013-11" db="EMBL/GenBank/DDBJ databases">
        <title>The Genome Sequence of Phytophthora parasitica P1569.</title>
        <authorList>
            <consortium name="The Broad Institute Genomics Platform"/>
            <person name="Russ C."/>
            <person name="Tyler B."/>
            <person name="Panabieres F."/>
            <person name="Shan W."/>
            <person name="Tripathy S."/>
            <person name="Grunwald N."/>
            <person name="Machado M."/>
            <person name="Johnson C.S."/>
            <person name="Arredondo F."/>
            <person name="Hong C."/>
            <person name="Coffey M."/>
            <person name="Young S.K."/>
            <person name="Zeng Q."/>
            <person name="Gargeya S."/>
            <person name="Fitzgerald M."/>
            <person name="Abouelleil A."/>
            <person name="Alvarado L."/>
            <person name="Chapman S.B."/>
            <person name="Gainer-Dewar J."/>
            <person name="Goldberg J."/>
            <person name="Griggs A."/>
            <person name="Gujja S."/>
            <person name="Hansen M."/>
            <person name="Howarth C."/>
            <person name="Imamovic A."/>
            <person name="Ireland A."/>
            <person name="Larimer J."/>
            <person name="McCowan C."/>
            <person name="Murphy C."/>
            <person name="Pearson M."/>
            <person name="Poon T.W."/>
            <person name="Priest M."/>
            <person name="Roberts A."/>
            <person name="Saif S."/>
            <person name="Shea T."/>
            <person name="Sykes S."/>
            <person name="Wortman J."/>
            <person name="Nusbaum C."/>
            <person name="Birren B."/>
        </authorList>
    </citation>
    <scope>NUCLEOTIDE SEQUENCE [LARGE SCALE GENOMIC DNA]</scope>
    <source>
        <strain evidence="2 3">P1569</strain>
    </source>
</reference>
<organism evidence="2 3">
    <name type="scientific">Phytophthora nicotianae P1569</name>
    <dbReference type="NCBI Taxonomy" id="1317065"/>
    <lineage>
        <taxon>Eukaryota</taxon>
        <taxon>Sar</taxon>
        <taxon>Stramenopiles</taxon>
        <taxon>Oomycota</taxon>
        <taxon>Peronosporomycetes</taxon>
        <taxon>Peronosporales</taxon>
        <taxon>Peronosporaceae</taxon>
        <taxon>Phytophthora</taxon>
    </lineage>
</organism>
<protein>
    <submittedName>
        <fullName evidence="2">Uncharacterized protein</fullName>
    </submittedName>
</protein>
<dbReference type="eggNOG" id="ENOG502RF3M">
    <property type="taxonomic scope" value="Eukaryota"/>
</dbReference>
<feature type="compositionally biased region" description="Basic and acidic residues" evidence="1">
    <location>
        <begin position="235"/>
        <end position="245"/>
    </location>
</feature>
<name>V9E047_PHYNI</name>
<sequence>MLSISPPDRVDQLISVFSHRLQPLALQRLSVAEILQDASALAIIQEDIPDIDSFHIMKQQKPCFGRMLKFLRVHEPTGYEKDEEHKRIAVRYLALRTMLQQCSDIKVCNLQARTSSTFEFRHREYLGQVSTIQETCVNKMLRWFEETEASASSPKKPCFPPAPALDKCFSESSFLSSKTNASNASVAAKLEKYKMPDLRASHIRRIAELRSRGAAISDKGLSEDEDNNRVHRKRQGFDDGRRKEDEKRMVEATFKRYHPETDAEREMNLLWIRRRHEDEIKRTKDEEVQQRVQKWAMNRSRDECENLRKWESTKLVAGLGQLLQEGVDQKRPFARQSSSYLHPDLAGIANQSAVVPTKPATKDEKEAPPQGVISTRRQAQTNKKQPAQIVIKCRTTSTSSGGGMHFRNQLPPNYVPPGLLAASSVPKSKCQTSITLSTRPSCSKESSGSLGRLERRSSALSDESSSSEEEEEGPAIDDSAIRKRRSDDGRHRMKLQSYHVPYYYNDSIDQTTVAKMSALQQAHPRGTIPAQSLPADPELRCLQEASAMRRVFALPSEKKTERDPSSSRKSARSEPSKPRGGSKSAKEKRALNSNRNGVVLPRTAPSYTPLESQFTASTSDLRNTQMEELEKIRRLFDENNLSFSPEVLERGLLVPEDRPLLESINNLPFPGSRLLDNPLNRSKAAKPKKKPASSKKKKKAKTGKKGSKTPKSARRTAK</sequence>
<comment type="caution">
    <text evidence="2">The sequence shown here is derived from an EMBL/GenBank/DDBJ whole genome shotgun (WGS) entry which is preliminary data.</text>
</comment>
<feature type="region of interest" description="Disordered" evidence="1">
    <location>
        <begin position="218"/>
        <end position="245"/>
    </location>
</feature>
<dbReference type="AlphaFoldDB" id="V9E047"/>
<feature type="compositionally biased region" description="Polar residues" evidence="1">
    <location>
        <begin position="605"/>
        <end position="622"/>
    </location>
</feature>
<feature type="compositionally biased region" description="Basic residues" evidence="1">
    <location>
        <begin position="683"/>
        <end position="718"/>
    </location>
</feature>
<feature type="compositionally biased region" description="Basic and acidic residues" evidence="1">
    <location>
        <begin position="479"/>
        <end position="489"/>
    </location>
</feature>
<feature type="compositionally biased region" description="Polar residues" evidence="1">
    <location>
        <begin position="372"/>
        <end position="385"/>
    </location>
</feature>
<feature type="region of interest" description="Disordered" evidence="1">
    <location>
        <begin position="356"/>
        <end position="388"/>
    </location>
</feature>
<feature type="compositionally biased region" description="Basic and acidic residues" evidence="1">
    <location>
        <begin position="556"/>
        <end position="577"/>
    </location>
</feature>
<feature type="compositionally biased region" description="Polar residues" evidence="1">
    <location>
        <begin position="431"/>
        <end position="444"/>
    </location>
</feature>